<dbReference type="AlphaFoldDB" id="A0A5C5FJC0"/>
<feature type="non-terminal residue" evidence="3">
    <location>
        <position position="52"/>
    </location>
</feature>
<evidence type="ECO:0000259" key="2">
    <source>
        <dbReference type="Pfam" id="PF22936"/>
    </source>
</evidence>
<evidence type="ECO:0000313" key="3">
    <source>
        <dbReference type="EMBL" id="TNY16937.1"/>
    </source>
</evidence>
<comment type="caution">
    <text evidence="3">The sequence shown here is derived from an EMBL/GenBank/DDBJ whole genome shotgun (WGS) entry which is preliminary data.</text>
</comment>
<gene>
    <name evidence="3" type="ORF">DMC30DRAFT_338551</name>
</gene>
<feature type="domain" description="Retrovirus-related Pol polyprotein from transposon TNT 1-94-like beta-barrel" evidence="2">
    <location>
        <begin position="1"/>
        <end position="49"/>
    </location>
</feature>
<keyword evidence="4" id="KW-1185">Reference proteome</keyword>
<dbReference type="OrthoDB" id="2540715at2759"/>
<feature type="non-terminal residue" evidence="3">
    <location>
        <position position="1"/>
    </location>
</feature>
<sequence length="52" mass="5420">ILDSGATRHFTTRREDLDNYSPYNAPRPVGGAFGSNGVAEGEGTVTLKLPGG</sequence>
<feature type="region of interest" description="Disordered" evidence="1">
    <location>
        <begin position="1"/>
        <end position="23"/>
    </location>
</feature>
<evidence type="ECO:0000256" key="1">
    <source>
        <dbReference type="SAM" id="MobiDB-lite"/>
    </source>
</evidence>
<proteinExistence type="predicted"/>
<organism evidence="3 4">
    <name type="scientific">Rhodotorula diobovata</name>
    <dbReference type="NCBI Taxonomy" id="5288"/>
    <lineage>
        <taxon>Eukaryota</taxon>
        <taxon>Fungi</taxon>
        <taxon>Dikarya</taxon>
        <taxon>Basidiomycota</taxon>
        <taxon>Pucciniomycotina</taxon>
        <taxon>Microbotryomycetes</taxon>
        <taxon>Sporidiobolales</taxon>
        <taxon>Sporidiobolaceae</taxon>
        <taxon>Rhodotorula</taxon>
    </lineage>
</organism>
<name>A0A5C5FJC0_9BASI</name>
<evidence type="ECO:0000313" key="4">
    <source>
        <dbReference type="Proteomes" id="UP000311382"/>
    </source>
</evidence>
<dbReference type="InterPro" id="IPR054722">
    <property type="entry name" value="PolX-like_BBD"/>
</dbReference>
<dbReference type="EMBL" id="SOZI01000298">
    <property type="protein sequence ID" value="TNY16937.1"/>
    <property type="molecule type" value="Genomic_DNA"/>
</dbReference>
<protein>
    <recommendedName>
        <fullName evidence="2">Retrovirus-related Pol polyprotein from transposon TNT 1-94-like beta-barrel domain-containing protein</fullName>
    </recommendedName>
</protein>
<dbReference type="Proteomes" id="UP000311382">
    <property type="component" value="Unassembled WGS sequence"/>
</dbReference>
<dbReference type="Pfam" id="PF22936">
    <property type="entry name" value="Pol_BBD"/>
    <property type="match status" value="1"/>
</dbReference>
<accession>A0A5C5FJC0</accession>
<reference evidence="3 4" key="1">
    <citation type="submission" date="2019-03" db="EMBL/GenBank/DDBJ databases">
        <title>Rhodosporidium diobovatum UCD-FST 08-225 genome sequencing, assembly, and annotation.</title>
        <authorList>
            <person name="Fakankun I.U."/>
            <person name="Fristensky B."/>
            <person name="Levin D.B."/>
        </authorList>
    </citation>
    <scope>NUCLEOTIDE SEQUENCE [LARGE SCALE GENOMIC DNA]</scope>
    <source>
        <strain evidence="3 4">UCD-FST 08-225</strain>
    </source>
</reference>